<protein>
    <submittedName>
        <fullName evidence="2">Uncharacterized protein</fullName>
    </submittedName>
</protein>
<keyword evidence="3" id="KW-1185">Reference proteome</keyword>
<dbReference type="AlphaFoldDB" id="A0A2Z6P6P6"/>
<organism evidence="2 3">
    <name type="scientific">Trifolium subterraneum</name>
    <name type="common">Subterranean clover</name>
    <dbReference type="NCBI Taxonomy" id="3900"/>
    <lineage>
        <taxon>Eukaryota</taxon>
        <taxon>Viridiplantae</taxon>
        <taxon>Streptophyta</taxon>
        <taxon>Embryophyta</taxon>
        <taxon>Tracheophyta</taxon>
        <taxon>Spermatophyta</taxon>
        <taxon>Magnoliopsida</taxon>
        <taxon>eudicotyledons</taxon>
        <taxon>Gunneridae</taxon>
        <taxon>Pentapetalae</taxon>
        <taxon>rosids</taxon>
        <taxon>fabids</taxon>
        <taxon>Fabales</taxon>
        <taxon>Fabaceae</taxon>
        <taxon>Papilionoideae</taxon>
        <taxon>50 kb inversion clade</taxon>
        <taxon>NPAAA clade</taxon>
        <taxon>Hologalegina</taxon>
        <taxon>IRL clade</taxon>
        <taxon>Trifolieae</taxon>
        <taxon>Trifolium</taxon>
    </lineage>
</organism>
<dbReference type="EMBL" id="DF974738">
    <property type="protein sequence ID" value="GAU50313.1"/>
    <property type="molecule type" value="Genomic_DNA"/>
</dbReference>
<sequence>MTVTVEDREIMGSWASRHGQESRPSGLVLMGKLGLTLAPSSTRLSGGEVVIMGEISVGNRYHSWRTFRTSYALYERLTNAELRFLERVMFLKDDLIEDGHFIETAENEHHLHHVLVSDLFDKTWHLKESMRVHVELMNLAFTEEDAVTHRMKVLEEELKVLSKKKEELHVSNKDDISALLFKRRELARLEIKTKTLGESLKKINDDLTTSKKYKRALEDMQTMALDAIPNV</sequence>
<accession>A0A2Z6P6P6</accession>
<name>A0A2Z6P6P6_TRISU</name>
<evidence type="ECO:0000256" key="1">
    <source>
        <dbReference type="SAM" id="Coils"/>
    </source>
</evidence>
<proteinExistence type="predicted"/>
<reference evidence="3" key="1">
    <citation type="journal article" date="2017" name="Front. Plant Sci.">
        <title>Climate Clever Clovers: New Paradigm to Reduce the Environmental Footprint of Ruminants by Breeding Low Methanogenic Forages Utilizing Haplotype Variation.</title>
        <authorList>
            <person name="Kaur P."/>
            <person name="Appels R."/>
            <person name="Bayer P.E."/>
            <person name="Keeble-Gagnere G."/>
            <person name="Wang J."/>
            <person name="Hirakawa H."/>
            <person name="Shirasawa K."/>
            <person name="Vercoe P."/>
            <person name="Stefanova K."/>
            <person name="Durmic Z."/>
            <person name="Nichols P."/>
            <person name="Revell C."/>
            <person name="Isobe S.N."/>
            <person name="Edwards D."/>
            <person name="Erskine W."/>
        </authorList>
    </citation>
    <scope>NUCLEOTIDE SEQUENCE [LARGE SCALE GENOMIC DNA]</scope>
    <source>
        <strain evidence="3">cv. Daliak</strain>
    </source>
</reference>
<dbReference type="Proteomes" id="UP000242715">
    <property type="component" value="Unassembled WGS sequence"/>
</dbReference>
<feature type="coiled-coil region" evidence="1">
    <location>
        <begin position="144"/>
        <end position="171"/>
    </location>
</feature>
<evidence type="ECO:0000313" key="2">
    <source>
        <dbReference type="EMBL" id="GAU50313.1"/>
    </source>
</evidence>
<keyword evidence="1" id="KW-0175">Coiled coil</keyword>
<gene>
    <name evidence="2" type="ORF">TSUD_136090</name>
</gene>
<evidence type="ECO:0000313" key="3">
    <source>
        <dbReference type="Proteomes" id="UP000242715"/>
    </source>
</evidence>